<evidence type="ECO:0000259" key="4">
    <source>
        <dbReference type="PROSITE" id="PS51123"/>
    </source>
</evidence>
<feature type="domain" description="OmpA-like" evidence="4">
    <location>
        <begin position="50"/>
        <end position="174"/>
    </location>
</feature>
<dbReference type="KEGG" id="mmob:F6R98_13170"/>
<dbReference type="Proteomes" id="UP000325755">
    <property type="component" value="Chromosome"/>
</dbReference>
<dbReference type="PANTHER" id="PTHR30329">
    <property type="entry name" value="STATOR ELEMENT OF FLAGELLAR MOTOR COMPLEX"/>
    <property type="match status" value="1"/>
</dbReference>
<keyword evidence="3" id="KW-0732">Signal</keyword>
<accession>A0A5Q0BI08</accession>
<evidence type="ECO:0000256" key="3">
    <source>
        <dbReference type="SAM" id="SignalP"/>
    </source>
</evidence>
<gene>
    <name evidence="5" type="ORF">F6R98_13170</name>
</gene>
<feature type="coiled-coil region" evidence="2">
    <location>
        <begin position="25"/>
        <end position="52"/>
    </location>
</feature>
<dbReference type="PROSITE" id="PS51123">
    <property type="entry name" value="OMPA_2"/>
    <property type="match status" value="1"/>
</dbReference>
<dbReference type="SUPFAM" id="SSF103088">
    <property type="entry name" value="OmpA-like"/>
    <property type="match status" value="1"/>
</dbReference>
<dbReference type="EMBL" id="CP044205">
    <property type="protein sequence ID" value="QFY43453.1"/>
    <property type="molecule type" value="Genomic_DNA"/>
</dbReference>
<dbReference type="PROSITE" id="PS51257">
    <property type="entry name" value="PROKAR_LIPOPROTEIN"/>
    <property type="match status" value="1"/>
</dbReference>
<feature type="signal peptide" evidence="3">
    <location>
        <begin position="1"/>
        <end position="18"/>
    </location>
</feature>
<dbReference type="InterPro" id="IPR050330">
    <property type="entry name" value="Bact_OuterMem_StrucFunc"/>
</dbReference>
<dbReference type="InParanoid" id="A0A5Q0BI08"/>
<dbReference type="FunCoup" id="A0A5Q0BI08">
    <property type="interactions" value="82"/>
</dbReference>
<evidence type="ECO:0000313" key="5">
    <source>
        <dbReference type="EMBL" id="QFY43453.1"/>
    </source>
</evidence>
<dbReference type="CDD" id="cd07185">
    <property type="entry name" value="OmpA_C-like"/>
    <property type="match status" value="1"/>
</dbReference>
<keyword evidence="2" id="KW-0175">Coiled coil</keyword>
<dbReference type="Pfam" id="PF00691">
    <property type="entry name" value="OmpA"/>
    <property type="match status" value="1"/>
</dbReference>
<dbReference type="Gene3D" id="3.30.1330.60">
    <property type="entry name" value="OmpA-like domain"/>
    <property type="match status" value="1"/>
</dbReference>
<dbReference type="InterPro" id="IPR006665">
    <property type="entry name" value="OmpA-like"/>
</dbReference>
<evidence type="ECO:0000256" key="2">
    <source>
        <dbReference type="SAM" id="Coils"/>
    </source>
</evidence>
<proteinExistence type="predicted"/>
<sequence length="175" mass="19334">MNIRLLAFLLLTVLGASACVSAQKYKEEEALNQELQSELAANQVQIKELNDELTVSMVNELLFPSGSADLNRSGKTVLDKIMPTLKSVTDKHIEVRGYTDNVPIGGSLKRRYKSNWELSTARATSVLEFLQKGGVAPTLLSARGFGEYQPIAPNDSNENRAKNRRTDIVIIGKDR</sequence>
<evidence type="ECO:0000313" key="6">
    <source>
        <dbReference type="Proteomes" id="UP000325755"/>
    </source>
</evidence>
<dbReference type="InterPro" id="IPR036737">
    <property type="entry name" value="OmpA-like_sf"/>
</dbReference>
<name>A0A5Q0BI08_9GAMM</name>
<feature type="chain" id="PRO_5024988086" evidence="3">
    <location>
        <begin position="19"/>
        <end position="175"/>
    </location>
</feature>
<reference evidence="5 6" key="1">
    <citation type="submission" date="2019-09" db="EMBL/GenBank/DDBJ databases">
        <title>Ecophysiology of the spiral-shaped methanotroph Methylospira mobilis as revealed by the complete genome sequence.</title>
        <authorList>
            <person name="Oshkin I.Y."/>
            <person name="Dedysh S.N."/>
            <person name="Miroshnikov K."/>
            <person name="Danilova O.V."/>
            <person name="Hakobyan A."/>
            <person name="Liesack W."/>
        </authorList>
    </citation>
    <scope>NUCLEOTIDE SEQUENCE [LARGE SCALE GENOMIC DNA]</scope>
    <source>
        <strain evidence="5 6">Shm1</strain>
    </source>
</reference>
<dbReference type="AlphaFoldDB" id="A0A5Q0BI08"/>
<dbReference type="GO" id="GO:0016020">
    <property type="term" value="C:membrane"/>
    <property type="evidence" value="ECO:0007669"/>
    <property type="project" value="UniProtKB-UniRule"/>
</dbReference>
<dbReference type="RefSeq" id="WP_153249436.1">
    <property type="nucleotide sequence ID" value="NZ_CP044205.1"/>
</dbReference>
<organism evidence="5 6">
    <name type="scientific">Candidatus Methylospira mobilis</name>
    <dbReference type="NCBI Taxonomy" id="1808979"/>
    <lineage>
        <taxon>Bacteria</taxon>
        <taxon>Pseudomonadati</taxon>
        <taxon>Pseudomonadota</taxon>
        <taxon>Gammaproteobacteria</taxon>
        <taxon>Methylococcales</taxon>
        <taxon>Methylococcaceae</taxon>
        <taxon>Candidatus Methylospira</taxon>
    </lineage>
</organism>
<keyword evidence="6" id="KW-1185">Reference proteome</keyword>
<evidence type="ECO:0000256" key="1">
    <source>
        <dbReference type="PROSITE-ProRule" id="PRU00473"/>
    </source>
</evidence>
<protein>
    <submittedName>
        <fullName evidence="5">OmpA family protein</fullName>
    </submittedName>
</protein>
<dbReference type="OrthoDB" id="9815217at2"/>
<dbReference type="PANTHER" id="PTHR30329:SF21">
    <property type="entry name" value="LIPOPROTEIN YIAD-RELATED"/>
    <property type="match status" value="1"/>
</dbReference>
<keyword evidence="1" id="KW-0472">Membrane</keyword>